<evidence type="ECO:0000256" key="1">
    <source>
        <dbReference type="ARBA" id="ARBA00010688"/>
    </source>
</evidence>
<feature type="domain" description="Carbohydrate kinase PfkB" evidence="4">
    <location>
        <begin position="3"/>
        <end position="128"/>
    </location>
</feature>
<name>A0A5S9MCA3_BACIA</name>
<dbReference type="SUPFAM" id="SSF53613">
    <property type="entry name" value="Ribokinase-like"/>
    <property type="match status" value="1"/>
</dbReference>
<dbReference type="GO" id="GO:0016301">
    <property type="term" value="F:kinase activity"/>
    <property type="evidence" value="ECO:0007669"/>
    <property type="project" value="UniProtKB-KW"/>
</dbReference>
<evidence type="ECO:0000256" key="3">
    <source>
        <dbReference type="ARBA" id="ARBA00022777"/>
    </source>
</evidence>
<dbReference type="PANTHER" id="PTHR43085:SF49">
    <property type="entry name" value="5-DEHYDRO-2-DEOXYGLUCONOKINASE"/>
    <property type="match status" value="1"/>
</dbReference>
<keyword evidence="2" id="KW-0808">Transferase</keyword>
<evidence type="ECO:0000313" key="6">
    <source>
        <dbReference type="Proteomes" id="UP000464658"/>
    </source>
</evidence>
<sequence>MSEDYIKQAKAILISGTALAKSPSREAVFVALDYARKHQVTIIFDVDYRPYTWQSEEETSIYYNLAAEKSDLIIGTREEFDMMEKLTVDGPSNDESTANKWFSHHAKIVIIKHGGEGSIAYTKDGLSHRGGHF</sequence>
<dbReference type="Gene3D" id="3.40.1190.20">
    <property type="match status" value="1"/>
</dbReference>
<dbReference type="PANTHER" id="PTHR43085">
    <property type="entry name" value="HEXOKINASE FAMILY MEMBER"/>
    <property type="match status" value="1"/>
</dbReference>
<keyword evidence="3" id="KW-0418">Kinase</keyword>
<protein>
    <recommendedName>
        <fullName evidence="4">Carbohydrate kinase PfkB domain-containing protein</fullName>
    </recommendedName>
</protein>
<dbReference type="InterPro" id="IPR011611">
    <property type="entry name" value="PfkB_dom"/>
</dbReference>
<reference evidence="5 6" key="1">
    <citation type="submission" date="2019-12" db="EMBL/GenBank/DDBJ databases">
        <title>Full genome sequence of a Bacillus safensis strain isolated from commercially available natto in Indonesia.</title>
        <authorList>
            <person name="Yoshida M."/>
            <person name="Uomi M."/>
            <person name="Waturangi D."/>
            <person name="Ekaputri J.J."/>
            <person name="Setiamarga D.H.E."/>
        </authorList>
    </citation>
    <scope>NUCLEOTIDE SEQUENCE [LARGE SCALE GENOMIC DNA]</scope>
    <source>
        <strain evidence="5 6">IDN1</strain>
    </source>
</reference>
<dbReference type="AlphaFoldDB" id="A0A5S9MCA3"/>
<gene>
    <name evidence="5" type="ORF">BsIDN1_34120</name>
</gene>
<dbReference type="Pfam" id="PF00294">
    <property type="entry name" value="PfkB"/>
    <property type="match status" value="1"/>
</dbReference>
<comment type="similarity">
    <text evidence="1">Belongs to the carbohydrate kinase PfkB family.</text>
</comment>
<dbReference type="Proteomes" id="UP000464658">
    <property type="component" value="Chromosome"/>
</dbReference>
<accession>A0A5S9MCA3</accession>
<evidence type="ECO:0000256" key="2">
    <source>
        <dbReference type="ARBA" id="ARBA00022679"/>
    </source>
</evidence>
<dbReference type="InterPro" id="IPR029056">
    <property type="entry name" value="Ribokinase-like"/>
</dbReference>
<evidence type="ECO:0000259" key="4">
    <source>
        <dbReference type="Pfam" id="PF00294"/>
    </source>
</evidence>
<proteinExistence type="inferred from homology"/>
<dbReference type="EMBL" id="AP021906">
    <property type="protein sequence ID" value="BBP89794.1"/>
    <property type="molecule type" value="Genomic_DNA"/>
</dbReference>
<evidence type="ECO:0000313" key="5">
    <source>
        <dbReference type="EMBL" id="BBP89794.1"/>
    </source>
</evidence>
<dbReference type="InterPro" id="IPR050306">
    <property type="entry name" value="PfkB_Carbo_kinase"/>
</dbReference>
<organism evidence="5 6">
    <name type="scientific">Bacillus safensis</name>
    <dbReference type="NCBI Taxonomy" id="561879"/>
    <lineage>
        <taxon>Bacteria</taxon>
        <taxon>Bacillati</taxon>
        <taxon>Bacillota</taxon>
        <taxon>Bacilli</taxon>
        <taxon>Bacillales</taxon>
        <taxon>Bacillaceae</taxon>
        <taxon>Bacillus</taxon>
    </lineage>
</organism>